<evidence type="ECO:0000256" key="4">
    <source>
        <dbReference type="ARBA" id="ARBA00023239"/>
    </source>
</evidence>
<reference evidence="7 8" key="1">
    <citation type="submission" date="2021-03" db="EMBL/GenBank/DDBJ databases">
        <authorList>
            <person name="Grouzdev D.S."/>
        </authorList>
    </citation>
    <scope>NUCLEOTIDE SEQUENCE [LARGE SCALE GENOMIC DNA]</scope>
    <source>
        <strain evidence="7 8">M50-1</strain>
    </source>
</reference>
<dbReference type="PANTHER" id="PTHR43715:SF1">
    <property type="entry name" value="GDP-MANNOSE 4,6 DEHYDRATASE"/>
    <property type="match status" value="1"/>
</dbReference>
<accession>A0ABS4D8F4</accession>
<comment type="function">
    <text evidence="5">Catalyzes the conversion of GDP-D-mannose to GDP-4-dehydro-6-deoxy-D-mannose.</text>
</comment>
<evidence type="ECO:0000256" key="1">
    <source>
        <dbReference type="ARBA" id="ARBA00001937"/>
    </source>
</evidence>
<dbReference type="EC" id="4.2.1.47" evidence="3 5"/>
<dbReference type="CDD" id="cd05260">
    <property type="entry name" value="GDP_MD_SDR_e"/>
    <property type="match status" value="1"/>
</dbReference>
<name>A0ABS4D8F4_9CHLR</name>
<dbReference type="InterPro" id="IPR016040">
    <property type="entry name" value="NAD(P)-bd_dom"/>
</dbReference>
<dbReference type="Gene3D" id="3.90.25.10">
    <property type="entry name" value="UDP-galactose 4-epimerase, domain 1"/>
    <property type="match status" value="1"/>
</dbReference>
<feature type="binding site" evidence="5">
    <location>
        <position position="212"/>
    </location>
    <ligand>
        <name>NADP(+)</name>
        <dbReference type="ChEBI" id="CHEBI:58349"/>
    </ligand>
</feature>
<dbReference type="InterPro" id="IPR006368">
    <property type="entry name" value="GDP_Man_deHydtase"/>
</dbReference>
<dbReference type="SUPFAM" id="SSF51735">
    <property type="entry name" value="NAD(P)-binding Rossmann-fold domains"/>
    <property type="match status" value="1"/>
</dbReference>
<evidence type="ECO:0000256" key="3">
    <source>
        <dbReference type="ARBA" id="ARBA00011989"/>
    </source>
</evidence>
<dbReference type="EMBL" id="SIJK02000011">
    <property type="protein sequence ID" value="MBP1465721.1"/>
    <property type="molecule type" value="Genomic_DNA"/>
</dbReference>
<evidence type="ECO:0000313" key="7">
    <source>
        <dbReference type="EMBL" id="MBP1465721.1"/>
    </source>
</evidence>
<sequence>MKKALITGITGQDGSYLTEFLLAKGYEVHGIIRRASTFNSQRLDHLYRDPHNGDDVRLYLHYGDIGSSGNLSDLIRQVQPDEIYHLAAQSHVRVSFDLPDYTGDVTGLSTVRILEAIRRADSHARFYQASSSEMFGSASPPQHEETPFEPQSPYAAAKLYAYWVTRNYRDGYGLYACNGILFNHESPRRGETFVTRKITRAVAAIVAGRQQHLYLGNLDARRDWGYAPDYVEAMWLMLQQEQAEDFVIGTGEAHSVRELLDEAFGYVGLDWNQYVRIDEKYYRPTEVDYLLADPQKAFARLKWQPRVHFRELVRIMVDADLELAGLAAPGEGRSILEERYDGWHRWQDQVASMEKGTR</sequence>
<gene>
    <name evidence="5 7" type="primary">gmd</name>
    <name evidence="7" type="ORF">EYB53_008390</name>
</gene>
<dbReference type="HAMAP" id="MF_00955">
    <property type="entry name" value="GDP_Man_dehydratase"/>
    <property type="match status" value="1"/>
</dbReference>
<dbReference type="InterPro" id="IPR036291">
    <property type="entry name" value="NAD(P)-bd_dom_sf"/>
</dbReference>
<keyword evidence="5" id="KW-0521">NADP</keyword>
<comment type="cofactor">
    <cofactor evidence="1 5">
        <name>NADP(+)</name>
        <dbReference type="ChEBI" id="CHEBI:58349"/>
    </cofactor>
</comment>
<dbReference type="Gene3D" id="3.40.50.720">
    <property type="entry name" value="NAD(P)-binding Rossmann-like Domain"/>
    <property type="match status" value="1"/>
</dbReference>
<feature type="domain" description="NAD(P)-binding" evidence="6">
    <location>
        <begin position="5"/>
        <end position="316"/>
    </location>
</feature>
<comment type="caution">
    <text evidence="5">Lacks conserved residue(s) required for the propagation of feature annotation.</text>
</comment>
<organism evidence="7 8">
    <name type="scientific">Candidatus Chloroploca mongolica</name>
    <dbReference type="NCBI Taxonomy" id="2528176"/>
    <lineage>
        <taxon>Bacteria</taxon>
        <taxon>Bacillati</taxon>
        <taxon>Chloroflexota</taxon>
        <taxon>Chloroflexia</taxon>
        <taxon>Chloroflexales</taxon>
        <taxon>Chloroflexineae</taxon>
        <taxon>Oscillochloridaceae</taxon>
        <taxon>Candidatus Chloroploca</taxon>
    </lineage>
</organism>
<evidence type="ECO:0000313" key="8">
    <source>
        <dbReference type="Proteomes" id="UP001193081"/>
    </source>
</evidence>
<comment type="caution">
    <text evidence="7">The sequence shown here is derived from an EMBL/GenBank/DDBJ whole genome shotgun (WGS) entry which is preliminary data.</text>
</comment>
<dbReference type="GO" id="GO:0008446">
    <property type="term" value="F:GDP-mannose 4,6-dehydratase activity"/>
    <property type="evidence" value="ECO:0007669"/>
    <property type="project" value="UniProtKB-EC"/>
</dbReference>
<comment type="catalytic activity">
    <reaction evidence="5">
        <text>GDP-alpha-D-mannose = GDP-4-dehydro-alpha-D-rhamnose + H2O</text>
        <dbReference type="Rhea" id="RHEA:23820"/>
        <dbReference type="ChEBI" id="CHEBI:15377"/>
        <dbReference type="ChEBI" id="CHEBI:57527"/>
        <dbReference type="ChEBI" id="CHEBI:57964"/>
        <dbReference type="EC" id="4.2.1.47"/>
    </reaction>
</comment>
<dbReference type="Proteomes" id="UP001193081">
    <property type="component" value="Unassembled WGS sequence"/>
</dbReference>
<keyword evidence="4 5" id="KW-0456">Lyase</keyword>
<dbReference type="NCBIfam" id="TIGR01472">
    <property type="entry name" value="gmd"/>
    <property type="match status" value="1"/>
</dbReference>
<protein>
    <recommendedName>
        <fullName evidence="3 5">GDP-mannose 4,6-dehydratase</fullName>
        <ecNumber evidence="3 5">4.2.1.47</ecNumber>
    </recommendedName>
    <alternativeName>
        <fullName evidence="5">GDP-D-mannose dehydratase</fullName>
    </alternativeName>
</protein>
<evidence type="ECO:0000256" key="2">
    <source>
        <dbReference type="ARBA" id="ARBA00009263"/>
    </source>
</evidence>
<evidence type="ECO:0000256" key="5">
    <source>
        <dbReference type="HAMAP-Rule" id="MF_00955"/>
    </source>
</evidence>
<dbReference type="RefSeq" id="WP_135477749.1">
    <property type="nucleotide sequence ID" value="NZ_SIJK02000011.1"/>
</dbReference>
<evidence type="ECO:0000259" key="6">
    <source>
        <dbReference type="Pfam" id="PF16363"/>
    </source>
</evidence>
<keyword evidence="8" id="KW-1185">Reference proteome</keyword>
<comment type="similarity">
    <text evidence="2 5">Belongs to the NAD(P)-dependent epimerase/dehydratase family. GDP-mannose 4,6-dehydratase subfamily.</text>
</comment>
<dbReference type="Pfam" id="PF16363">
    <property type="entry name" value="GDP_Man_Dehyd"/>
    <property type="match status" value="1"/>
</dbReference>
<proteinExistence type="inferred from homology"/>
<dbReference type="PANTHER" id="PTHR43715">
    <property type="entry name" value="GDP-MANNOSE 4,6-DEHYDRATASE"/>
    <property type="match status" value="1"/>
</dbReference>